<proteinExistence type="predicted"/>
<dbReference type="Pfam" id="PF00746">
    <property type="entry name" value="Gram_pos_anchor"/>
    <property type="match status" value="1"/>
</dbReference>
<evidence type="ECO:0000256" key="1">
    <source>
        <dbReference type="ARBA" id="ARBA00022512"/>
    </source>
</evidence>
<dbReference type="AlphaFoldDB" id="A0A926IBZ8"/>
<reference evidence="8" key="1">
    <citation type="submission" date="2020-08" db="EMBL/GenBank/DDBJ databases">
        <title>Genome public.</title>
        <authorList>
            <person name="Liu C."/>
            <person name="Sun Q."/>
        </authorList>
    </citation>
    <scope>NUCLEOTIDE SEQUENCE</scope>
    <source>
        <strain evidence="8">NSJ-54</strain>
    </source>
</reference>
<keyword evidence="9" id="KW-1185">Reference proteome</keyword>
<feature type="domain" description="Gram-positive cocci surface proteins LPxTG" evidence="7">
    <location>
        <begin position="352"/>
        <end position="381"/>
    </location>
</feature>
<dbReference type="InterPro" id="IPR019931">
    <property type="entry name" value="LPXTG_anchor"/>
</dbReference>
<accession>A0A926IBZ8</accession>
<evidence type="ECO:0000256" key="4">
    <source>
        <dbReference type="ARBA" id="ARBA00023088"/>
    </source>
</evidence>
<name>A0A926IBZ8_9FIRM</name>
<evidence type="ECO:0000256" key="5">
    <source>
        <dbReference type="SAM" id="Phobius"/>
    </source>
</evidence>
<keyword evidence="5" id="KW-0812">Transmembrane</keyword>
<keyword evidence="5" id="KW-0472">Membrane</keyword>
<sequence length="381" mass="41317">MKRALSLVLAVVLCFSLAATSFAIDIKEGIDFKYLTNENGDNYATEKDTPPDPVFVNGDDFYVVPKSAGDVNVFSFPAKAEDKTGAWTETKITNVDIVSGSTTIKAAFYYDNSGTNPKNNWLIQIRPEDLAAVKGYVVKVKVSAESTSFTPAADENSEDVTKTTKYEDTFSFTVQDKDMIEKTDIDYARLNNNNVVDTDNRYVVSYKAFQAIKSGEKFTFPYDGYKVTVGSGIKETLNFRAQQQSIDKVAEKYGADSILSLLAFADSNKQPATLKIDVEATEFSSTHKTNKAYVYRIEGDKLVLVTENATYDSAREYISFETDRLGAFVISAKEIKGASNGSGSGSTTDKTNPSTGANDVVGLAIAGAVVAAAAGFVALKK</sequence>
<feature type="chain" id="PRO_5036974112" evidence="6">
    <location>
        <begin position="24"/>
        <end position="381"/>
    </location>
</feature>
<feature type="transmembrane region" description="Helical" evidence="5">
    <location>
        <begin position="360"/>
        <end position="379"/>
    </location>
</feature>
<evidence type="ECO:0000256" key="6">
    <source>
        <dbReference type="SAM" id="SignalP"/>
    </source>
</evidence>
<dbReference type="EMBL" id="JACRTC010000005">
    <property type="protein sequence ID" value="MBC8570813.1"/>
    <property type="molecule type" value="Genomic_DNA"/>
</dbReference>
<keyword evidence="5" id="KW-1133">Transmembrane helix</keyword>
<evidence type="ECO:0000259" key="7">
    <source>
        <dbReference type="PROSITE" id="PS50847"/>
    </source>
</evidence>
<evidence type="ECO:0000313" key="9">
    <source>
        <dbReference type="Proteomes" id="UP000660861"/>
    </source>
</evidence>
<keyword evidence="4" id="KW-0572">Peptidoglycan-anchor</keyword>
<gene>
    <name evidence="8" type="ORF">H8709_08230</name>
</gene>
<keyword evidence="3 6" id="KW-0732">Signal</keyword>
<dbReference type="NCBIfam" id="TIGR01167">
    <property type="entry name" value="LPXTG_anchor"/>
    <property type="match status" value="1"/>
</dbReference>
<evidence type="ECO:0000313" key="8">
    <source>
        <dbReference type="EMBL" id="MBC8570813.1"/>
    </source>
</evidence>
<keyword evidence="1" id="KW-0134">Cell wall</keyword>
<evidence type="ECO:0000256" key="3">
    <source>
        <dbReference type="ARBA" id="ARBA00022729"/>
    </source>
</evidence>
<evidence type="ECO:0000256" key="2">
    <source>
        <dbReference type="ARBA" id="ARBA00022525"/>
    </source>
</evidence>
<comment type="caution">
    <text evidence="8">The sequence shown here is derived from an EMBL/GenBank/DDBJ whole genome shotgun (WGS) entry which is preliminary data.</text>
</comment>
<dbReference type="RefSeq" id="WP_262397907.1">
    <property type="nucleotide sequence ID" value="NZ_JACRTC010000005.1"/>
</dbReference>
<dbReference type="Proteomes" id="UP000660861">
    <property type="component" value="Unassembled WGS sequence"/>
</dbReference>
<protein>
    <submittedName>
        <fullName evidence="8">LPXTG cell wall anchor domain-containing protein</fullName>
    </submittedName>
</protein>
<dbReference type="PROSITE" id="PS50847">
    <property type="entry name" value="GRAM_POS_ANCHORING"/>
    <property type="match status" value="1"/>
</dbReference>
<feature type="signal peptide" evidence="6">
    <location>
        <begin position="1"/>
        <end position="23"/>
    </location>
</feature>
<organism evidence="8 9">
    <name type="scientific">Zongyangia hominis</name>
    <dbReference type="NCBI Taxonomy" id="2763677"/>
    <lineage>
        <taxon>Bacteria</taxon>
        <taxon>Bacillati</taxon>
        <taxon>Bacillota</taxon>
        <taxon>Clostridia</taxon>
        <taxon>Eubacteriales</taxon>
        <taxon>Oscillospiraceae</taxon>
        <taxon>Zongyangia</taxon>
    </lineage>
</organism>
<keyword evidence="2" id="KW-0964">Secreted</keyword>